<sequence length="141" mass="15917">FRVHDSNTDSNVYSFGLLVLQLLTGKPNNEPEIRFLDRVNAALARSDDDQLKHLLDEGAKWPLEVARQLATIALDCTDNRSLPQAMRFLETILIRFPKPQPPPPECFGSPINFSNPRSEPPDCFCCPISMEVMKDPHIAED</sequence>
<evidence type="ECO:0000256" key="5">
    <source>
        <dbReference type="ARBA" id="ARBA00022786"/>
    </source>
</evidence>
<feature type="non-terminal residue" evidence="7">
    <location>
        <position position="1"/>
    </location>
</feature>
<organism evidence="7">
    <name type="scientific">Pinus taeda</name>
    <name type="common">Loblolly pine</name>
    <dbReference type="NCBI Taxonomy" id="3352"/>
    <lineage>
        <taxon>Eukaryota</taxon>
        <taxon>Viridiplantae</taxon>
        <taxon>Streptophyta</taxon>
        <taxon>Embryophyta</taxon>
        <taxon>Tracheophyta</taxon>
        <taxon>Spermatophyta</taxon>
        <taxon>Pinopsida</taxon>
        <taxon>Pinidae</taxon>
        <taxon>Conifers I</taxon>
        <taxon>Pinales</taxon>
        <taxon>Pinaceae</taxon>
        <taxon>Pinus</taxon>
        <taxon>Pinus subgen. Pinus</taxon>
    </lineage>
</organism>
<dbReference type="GO" id="GO:0061630">
    <property type="term" value="F:ubiquitin protein ligase activity"/>
    <property type="evidence" value="ECO:0007669"/>
    <property type="project" value="UniProtKB-EC"/>
</dbReference>
<dbReference type="EC" id="2.3.2.27" evidence="3"/>
<dbReference type="PANTHER" id="PTHR45647:SF139">
    <property type="entry name" value="OS02G0152300 PROTEIN"/>
    <property type="match status" value="1"/>
</dbReference>
<dbReference type="SUPFAM" id="SSF57850">
    <property type="entry name" value="RING/U-box"/>
    <property type="match status" value="1"/>
</dbReference>
<dbReference type="InterPro" id="IPR013083">
    <property type="entry name" value="Znf_RING/FYVE/PHD"/>
</dbReference>
<keyword evidence="5" id="KW-0833">Ubl conjugation pathway</keyword>
<comment type="catalytic activity">
    <reaction evidence="1">
        <text>S-ubiquitinyl-[E2 ubiquitin-conjugating enzyme]-L-cysteine + [acceptor protein]-L-lysine = [E2 ubiquitin-conjugating enzyme]-L-cysteine + N(6)-ubiquitinyl-[acceptor protein]-L-lysine.</text>
        <dbReference type="EC" id="2.3.2.27"/>
    </reaction>
</comment>
<comment type="pathway">
    <text evidence="2">Protein modification; protein ubiquitination.</text>
</comment>
<evidence type="ECO:0000313" key="7">
    <source>
        <dbReference type="EMBL" id="AFG44636.1"/>
    </source>
</evidence>
<dbReference type="AlphaFoldDB" id="H9V4E3"/>
<dbReference type="InterPro" id="IPR051348">
    <property type="entry name" value="U-box_ubiquitin_ligases"/>
</dbReference>
<feature type="domain" description="U-box" evidence="6">
    <location>
        <begin position="119"/>
        <end position="141"/>
    </location>
</feature>
<keyword evidence="4" id="KW-0808">Transferase</keyword>
<dbReference type="PANTHER" id="PTHR45647">
    <property type="entry name" value="OS02G0152300 PROTEIN"/>
    <property type="match status" value="1"/>
</dbReference>
<evidence type="ECO:0000256" key="4">
    <source>
        <dbReference type="ARBA" id="ARBA00022679"/>
    </source>
</evidence>
<name>H9V4E3_PINTA</name>
<reference evidence="7" key="1">
    <citation type="submission" date="2008-08" db="EMBL/GenBank/DDBJ databases">
        <title>Nucleotide Diversity and Divergence in the Loblolly Pine Gene Space.</title>
        <authorList>
            <person name="Neale D.B."/>
            <person name="Wegrzyn J.L."/>
            <person name="Lee J.M."/>
            <person name="Eckert A.J."/>
            <person name="Liechty J.D."/>
            <person name="Stevens K.A."/>
            <person name="Langley C.H."/>
        </authorList>
    </citation>
    <scope>NUCLEOTIDE SEQUENCE</scope>
    <source>
        <strain evidence="7">5668</strain>
        <tissue evidence="7">Megagametophyte</tissue>
    </source>
</reference>
<evidence type="ECO:0000259" key="6">
    <source>
        <dbReference type="PROSITE" id="PS51698"/>
    </source>
</evidence>
<dbReference type="Gene3D" id="1.10.510.10">
    <property type="entry name" value="Transferase(Phosphotransferase) domain 1"/>
    <property type="match status" value="1"/>
</dbReference>
<gene>
    <name evidence="7" type="ORF">0_14826_01</name>
</gene>
<proteinExistence type="predicted"/>
<dbReference type="UniPathway" id="UPA00143"/>
<evidence type="ECO:0000256" key="3">
    <source>
        <dbReference type="ARBA" id="ARBA00012483"/>
    </source>
</evidence>
<accession>H9V4E3</accession>
<dbReference type="InterPro" id="IPR003613">
    <property type="entry name" value="Ubox_domain"/>
</dbReference>
<feature type="non-terminal residue" evidence="7">
    <location>
        <position position="141"/>
    </location>
</feature>
<dbReference type="GO" id="GO:0016567">
    <property type="term" value="P:protein ubiquitination"/>
    <property type="evidence" value="ECO:0007669"/>
    <property type="project" value="UniProtKB-UniPathway"/>
</dbReference>
<evidence type="ECO:0000256" key="1">
    <source>
        <dbReference type="ARBA" id="ARBA00000900"/>
    </source>
</evidence>
<dbReference type="EMBL" id="FJ055881">
    <property type="protein sequence ID" value="AFG44636.1"/>
    <property type="molecule type" value="Genomic_DNA"/>
</dbReference>
<protein>
    <recommendedName>
        <fullName evidence="3">RING-type E3 ubiquitin transferase</fullName>
        <ecNumber evidence="3">2.3.2.27</ecNumber>
    </recommendedName>
</protein>
<dbReference type="PROSITE" id="PS51698">
    <property type="entry name" value="U_BOX"/>
    <property type="match status" value="1"/>
</dbReference>
<evidence type="ECO:0000256" key="2">
    <source>
        <dbReference type="ARBA" id="ARBA00004906"/>
    </source>
</evidence>
<dbReference type="Gene3D" id="3.30.40.10">
    <property type="entry name" value="Zinc/RING finger domain, C3HC4 (zinc finger)"/>
    <property type="match status" value="1"/>
</dbReference>